<dbReference type="EMBL" id="CP016171">
    <property type="protein sequence ID" value="ANN74232.1"/>
    <property type="molecule type" value="Genomic_DNA"/>
</dbReference>
<dbReference type="Pfam" id="PF05523">
    <property type="entry name" value="FdtA"/>
    <property type="match status" value="1"/>
</dbReference>
<dbReference type="InterPro" id="IPR008894">
    <property type="entry name" value="QdtA_cupin_dom"/>
</dbReference>
<accession>A0A193FPR3</accession>
<dbReference type="EMBL" id="CP016170">
    <property type="protein sequence ID" value="ANN69084.1"/>
    <property type="molecule type" value="Genomic_DNA"/>
</dbReference>
<dbReference type="STRING" id="463025.BAU08_25315"/>
<feature type="domain" description="Sugar 3,4-ketoisomerase QdtA cupin" evidence="1">
    <location>
        <begin position="14"/>
        <end position="140"/>
    </location>
</feature>
<gene>
    <name evidence="2" type="ORF">BAU06_24740</name>
    <name evidence="3" type="ORF">BAU08_25315</name>
</gene>
<dbReference type="AlphaFoldDB" id="A0A193FPR3"/>
<reference evidence="4 5" key="1">
    <citation type="submission" date="2016-06" db="EMBL/GenBank/DDBJ databases">
        <title>Complete genome sequences of Bordetella bronchialis and Bordetella flabilis.</title>
        <authorList>
            <person name="LiPuma J.J."/>
            <person name="Spilker T."/>
        </authorList>
    </citation>
    <scope>NUCLEOTIDE SEQUENCE [LARGE SCALE GENOMIC DNA]</scope>
    <source>
        <strain evidence="3 5">AU17976</strain>
        <strain evidence="2 4">AU3182</strain>
    </source>
</reference>
<name>A0A193FPR3_9BORD</name>
<dbReference type="OrthoDB" id="272049at2"/>
<dbReference type="KEGG" id="bbro:BAU06_24740"/>
<evidence type="ECO:0000313" key="2">
    <source>
        <dbReference type="EMBL" id="ANN69084.1"/>
    </source>
</evidence>
<dbReference type="Gene3D" id="2.60.120.10">
    <property type="entry name" value="Jelly Rolls"/>
    <property type="match status" value="1"/>
</dbReference>
<protein>
    <recommendedName>
        <fullName evidence="1">Sugar 3,4-ketoisomerase QdtA cupin domain-containing protein</fullName>
    </recommendedName>
</protein>
<evidence type="ECO:0000313" key="4">
    <source>
        <dbReference type="Proteomes" id="UP000091897"/>
    </source>
</evidence>
<evidence type="ECO:0000313" key="5">
    <source>
        <dbReference type="Proteomes" id="UP000092213"/>
    </source>
</evidence>
<dbReference type="RefSeq" id="WP_066356944.1">
    <property type="nucleotide sequence ID" value="NZ_CBCSFJ010000002.1"/>
</dbReference>
<dbReference type="Proteomes" id="UP000092213">
    <property type="component" value="Chromosome"/>
</dbReference>
<dbReference type="InterPro" id="IPR011051">
    <property type="entry name" value="RmlC_Cupin_sf"/>
</dbReference>
<proteinExistence type="predicted"/>
<evidence type="ECO:0000259" key="1">
    <source>
        <dbReference type="Pfam" id="PF05523"/>
    </source>
</evidence>
<dbReference type="Proteomes" id="UP000091897">
    <property type="component" value="Chromosome"/>
</dbReference>
<dbReference type="InterPro" id="IPR014710">
    <property type="entry name" value="RmlC-like_jellyroll"/>
</dbReference>
<dbReference type="CDD" id="cd20292">
    <property type="entry name" value="cupin_QdtA-like"/>
    <property type="match status" value="1"/>
</dbReference>
<evidence type="ECO:0000313" key="3">
    <source>
        <dbReference type="EMBL" id="ANN74232.1"/>
    </source>
</evidence>
<organism evidence="3 5">
    <name type="scientific">Bordetella bronchialis</name>
    <dbReference type="NCBI Taxonomy" id="463025"/>
    <lineage>
        <taxon>Bacteria</taxon>
        <taxon>Pseudomonadati</taxon>
        <taxon>Pseudomonadota</taxon>
        <taxon>Betaproteobacteria</taxon>
        <taxon>Burkholderiales</taxon>
        <taxon>Alcaligenaceae</taxon>
        <taxon>Bordetella</taxon>
    </lineage>
</organism>
<dbReference type="SUPFAM" id="SSF51182">
    <property type="entry name" value="RmlC-like cupins"/>
    <property type="match status" value="1"/>
</dbReference>
<sequence length="146" mass="16573">MTEPTKTFLGGAIELVDLTKITDPRGNLTFVEGERHVPFPIRRVYYLYDVPSGEERAGHAHHELQQLIISVAGSFDLIVDDGHERVKISCNRPWQGVLMKSFVWRELNNFSSGAVCLVLASMPYQESDYIRDYQDFLSAVAQRGNK</sequence>
<keyword evidence="4" id="KW-1185">Reference proteome</keyword>